<sequence>MPEEILKPIHYVNGDLEVSGSAKIKEVKNGTGSIVTYDETTKELKKRTGTQIIEDLNLAAAFEVVPETISKTSTNLTTENGHTHELAQDVKNDIAKGVTAHGYGNHAQAGYLKTETDPVYVASITKQMMTKGIILENADLNTYNETGIYTQGANSIVTTFLNCPTNKALQLEVTSSAGMVYQRITDHVNNKIYNRNYAGSQWFPWKTVALTSDIPLAQVLSLGPEPGQLNLSGGGGSVQMNNLKNSSIDLLLGNIYGKLGSFSDALPIGVLNGFHTVENAFIDGIVFGHNGGTKQKRAIYVRHGQAEVLRYATKNTETAEWIHRIIADREWVQANYLPASQTYTKNQVNDLLAPKLDIEDLDGFVNNVTYNAANHKITFFKQNSPNIEVDLPIESLIKNVVLSGNNLVFTFENNTTVSVPLNTLLVGVVKEVNGKVPNSQGVITLEISDIPSLSSALDGKSNIRLSNVVSDLSVAEKLAVRNKIGAGTVNSVSISLPDGFTTGVSTITDSGTFNITFVQGYSLPTIESQNEWDSVVDEAVRLSGDQEIGGEKIALDKWTFVKQVVIPEGVENNDAVNVRQLGTKANRSLDNIPSNLTTLETNVIKQKLKIDNLQNTGNTYPLIMSSEFTEILTLIPEVTVENAVAYVRNRNLIVSITLKNATIANTDVVSVNSIVKLFSLPPEIIDILQAEITAIVPQVKLTSTDVYSTATNKMFLDFEDKSIKQPFRLTLRSSSSTIFYAEFECLDMV</sequence>
<accession>A0A3P3W8Q9</accession>
<dbReference type="AlphaFoldDB" id="A0A3P3W8Q9"/>
<protein>
    <submittedName>
        <fullName evidence="1">Uncharacterized protein</fullName>
    </submittedName>
</protein>
<organism evidence="1 2">
    <name type="scientific">Paenimyroides tangerinum</name>
    <dbReference type="NCBI Taxonomy" id="2488728"/>
    <lineage>
        <taxon>Bacteria</taxon>
        <taxon>Pseudomonadati</taxon>
        <taxon>Bacteroidota</taxon>
        <taxon>Flavobacteriia</taxon>
        <taxon>Flavobacteriales</taxon>
        <taxon>Flavobacteriaceae</taxon>
        <taxon>Paenimyroides</taxon>
    </lineage>
</organism>
<proteinExistence type="predicted"/>
<dbReference type="EMBL" id="RQVQ01000010">
    <property type="protein sequence ID" value="RRJ91535.1"/>
    <property type="molecule type" value="Genomic_DNA"/>
</dbReference>
<gene>
    <name evidence="1" type="ORF">EG240_05885</name>
</gene>
<dbReference type="Proteomes" id="UP000275719">
    <property type="component" value="Unassembled WGS sequence"/>
</dbReference>
<dbReference type="RefSeq" id="WP_125018442.1">
    <property type="nucleotide sequence ID" value="NZ_RQVQ01000010.1"/>
</dbReference>
<name>A0A3P3W8Q9_9FLAO</name>
<comment type="caution">
    <text evidence="1">The sequence shown here is derived from an EMBL/GenBank/DDBJ whole genome shotgun (WGS) entry which is preliminary data.</text>
</comment>
<dbReference type="OrthoDB" id="1275253at2"/>
<dbReference type="CDD" id="cd19958">
    <property type="entry name" value="pyocin_knob"/>
    <property type="match status" value="1"/>
</dbReference>
<evidence type="ECO:0000313" key="2">
    <source>
        <dbReference type="Proteomes" id="UP000275719"/>
    </source>
</evidence>
<keyword evidence="2" id="KW-1185">Reference proteome</keyword>
<reference evidence="1 2" key="1">
    <citation type="submission" date="2018-11" db="EMBL/GenBank/DDBJ databases">
        <title>Flavobacterium sp. nov., YIM 102701-2 draft genome.</title>
        <authorList>
            <person name="Li G."/>
            <person name="Jiang Y."/>
        </authorList>
    </citation>
    <scope>NUCLEOTIDE SEQUENCE [LARGE SCALE GENOMIC DNA]</scope>
    <source>
        <strain evidence="1 2">YIM 102701-2</strain>
    </source>
</reference>
<evidence type="ECO:0000313" key="1">
    <source>
        <dbReference type="EMBL" id="RRJ91535.1"/>
    </source>
</evidence>